<dbReference type="AlphaFoldDB" id="A0AAV4URK4"/>
<dbReference type="Proteomes" id="UP001054837">
    <property type="component" value="Unassembled WGS sequence"/>
</dbReference>
<gene>
    <name evidence="1" type="ORF">CDAR_9791</name>
</gene>
<evidence type="ECO:0000313" key="2">
    <source>
        <dbReference type="Proteomes" id="UP001054837"/>
    </source>
</evidence>
<sequence>MKSKGKMQYPQMKPCRVSPRVGLQWNGFGNFPLPAPVERKVTSVKSMIQLFFFLCYSLFFQNPILRWKNNEVHINGFAAWKNDILKCVYKITRYVAFLE</sequence>
<dbReference type="EMBL" id="BPLQ01011786">
    <property type="protein sequence ID" value="GIY60361.1"/>
    <property type="molecule type" value="Genomic_DNA"/>
</dbReference>
<accession>A0AAV4URK4</accession>
<name>A0AAV4URK4_9ARAC</name>
<evidence type="ECO:0000313" key="1">
    <source>
        <dbReference type="EMBL" id="GIY60361.1"/>
    </source>
</evidence>
<comment type="caution">
    <text evidence="1">The sequence shown here is derived from an EMBL/GenBank/DDBJ whole genome shotgun (WGS) entry which is preliminary data.</text>
</comment>
<keyword evidence="2" id="KW-1185">Reference proteome</keyword>
<protein>
    <submittedName>
        <fullName evidence="1">Uncharacterized protein</fullName>
    </submittedName>
</protein>
<organism evidence="1 2">
    <name type="scientific">Caerostris darwini</name>
    <dbReference type="NCBI Taxonomy" id="1538125"/>
    <lineage>
        <taxon>Eukaryota</taxon>
        <taxon>Metazoa</taxon>
        <taxon>Ecdysozoa</taxon>
        <taxon>Arthropoda</taxon>
        <taxon>Chelicerata</taxon>
        <taxon>Arachnida</taxon>
        <taxon>Araneae</taxon>
        <taxon>Araneomorphae</taxon>
        <taxon>Entelegynae</taxon>
        <taxon>Araneoidea</taxon>
        <taxon>Araneidae</taxon>
        <taxon>Caerostris</taxon>
    </lineage>
</organism>
<proteinExistence type="predicted"/>
<reference evidence="1 2" key="1">
    <citation type="submission" date="2021-06" db="EMBL/GenBank/DDBJ databases">
        <title>Caerostris darwini draft genome.</title>
        <authorList>
            <person name="Kono N."/>
            <person name="Arakawa K."/>
        </authorList>
    </citation>
    <scope>NUCLEOTIDE SEQUENCE [LARGE SCALE GENOMIC DNA]</scope>
</reference>